<feature type="binding site" evidence="16">
    <location>
        <position position="61"/>
    </location>
    <ligand>
        <name>Zn(2+)</name>
        <dbReference type="ChEBI" id="CHEBI:29105"/>
        <note>catalytic</note>
    </ligand>
</feature>
<gene>
    <name evidence="18" type="primary">ribD</name>
    <name evidence="18" type="ORF">KI809_16130</name>
</gene>
<evidence type="ECO:0000256" key="6">
    <source>
        <dbReference type="ARBA" id="ARBA00022619"/>
    </source>
</evidence>
<dbReference type="PROSITE" id="PS00903">
    <property type="entry name" value="CYT_DCMP_DEAMINASES_1"/>
    <property type="match status" value="1"/>
</dbReference>
<dbReference type="RefSeq" id="WP_214172607.1">
    <property type="nucleotide sequence ID" value="NZ_JAHCVJ010000007.1"/>
</dbReference>
<dbReference type="EC" id="1.1.1.193" evidence="13"/>
<evidence type="ECO:0000256" key="3">
    <source>
        <dbReference type="ARBA" id="ARBA00004910"/>
    </source>
</evidence>
<comment type="pathway">
    <text evidence="2 13">Cofactor biosynthesis; riboflavin biosynthesis; 5-amino-6-(D-ribitylamino)uracil from GTP: step 2/4.</text>
</comment>
<comment type="cofactor">
    <cofactor evidence="13 16">
        <name>Zn(2+)</name>
        <dbReference type="ChEBI" id="CHEBI:29105"/>
    </cofactor>
    <text evidence="13 16">Binds 1 zinc ion.</text>
</comment>
<comment type="catalytic activity">
    <reaction evidence="13">
        <text>5-amino-6-(5-phospho-D-ribitylamino)uracil + NADP(+) = 5-amino-6-(5-phospho-D-ribosylamino)uracil + NADPH + H(+)</text>
        <dbReference type="Rhea" id="RHEA:17845"/>
        <dbReference type="ChEBI" id="CHEBI:15378"/>
        <dbReference type="ChEBI" id="CHEBI:57783"/>
        <dbReference type="ChEBI" id="CHEBI:58349"/>
        <dbReference type="ChEBI" id="CHEBI:58421"/>
        <dbReference type="ChEBI" id="CHEBI:58453"/>
        <dbReference type="EC" id="1.1.1.193"/>
    </reaction>
</comment>
<evidence type="ECO:0000256" key="9">
    <source>
        <dbReference type="ARBA" id="ARBA00022833"/>
    </source>
</evidence>
<feature type="binding site" evidence="15">
    <location>
        <position position="232"/>
    </location>
    <ligand>
        <name>NADP(+)</name>
        <dbReference type="ChEBI" id="CHEBI:58349"/>
    </ligand>
</feature>
<keyword evidence="12" id="KW-0511">Multifunctional enzyme</keyword>
<evidence type="ECO:0000256" key="14">
    <source>
        <dbReference type="PIRSR" id="PIRSR006769-1"/>
    </source>
</evidence>
<dbReference type="Gene3D" id="3.40.140.10">
    <property type="entry name" value="Cytidine Deaminase, domain 2"/>
    <property type="match status" value="1"/>
</dbReference>
<dbReference type="InterPro" id="IPR050765">
    <property type="entry name" value="Riboflavin_Biosynth_HTPR"/>
</dbReference>
<reference evidence="18 19" key="1">
    <citation type="submission" date="2021-05" db="EMBL/GenBank/DDBJ databases">
        <title>The draft genome of Geobacter pelophilus DSM 12255.</title>
        <authorList>
            <person name="Xu Z."/>
            <person name="Masuda Y."/>
            <person name="Itoh H."/>
            <person name="Senoo K."/>
        </authorList>
    </citation>
    <scope>NUCLEOTIDE SEQUENCE [LARGE SCALE GENOMIC DNA]</scope>
    <source>
        <strain evidence="18 19">DSM 12255</strain>
    </source>
</reference>
<feature type="binding site" evidence="15">
    <location>
        <position position="165"/>
    </location>
    <ligand>
        <name>NADP(+)</name>
        <dbReference type="ChEBI" id="CHEBI:58349"/>
    </ligand>
</feature>
<comment type="similarity">
    <text evidence="5 13">In the C-terminal section; belongs to the HTP reductase family.</text>
</comment>
<dbReference type="Pfam" id="PF01872">
    <property type="entry name" value="RibD_C"/>
    <property type="match status" value="1"/>
</dbReference>
<feature type="domain" description="CMP/dCMP-type deaminase" evidence="17">
    <location>
        <begin position="12"/>
        <end position="134"/>
    </location>
</feature>
<keyword evidence="7 13" id="KW-0479">Metal-binding</keyword>
<feature type="binding site" evidence="15">
    <location>
        <position position="211"/>
    </location>
    <ligand>
        <name>NADP(+)</name>
        <dbReference type="ChEBI" id="CHEBI:58349"/>
    </ligand>
</feature>
<dbReference type="InterPro" id="IPR011549">
    <property type="entry name" value="RibD_C"/>
</dbReference>
<evidence type="ECO:0000256" key="15">
    <source>
        <dbReference type="PIRSR" id="PIRSR006769-2"/>
    </source>
</evidence>
<feature type="binding site" evidence="15">
    <location>
        <position position="303"/>
    </location>
    <ligand>
        <name>substrate</name>
    </ligand>
</feature>
<dbReference type="PIRSF" id="PIRSF006769">
    <property type="entry name" value="RibD"/>
    <property type="match status" value="1"/>
</dbReference>
<dbReference type="SUPFAM" id="SSF53927">
    <property type="entry name" value="Cytidine deaminase-like"/>
    <property type="match status" value="1"/>
</dbReference>
<evidence type="ECO:0000256" key="16">
    <source>
        <dbReference type="PIRSR" id="PIRSR006769-3"/>
    </source>
</evidence>
<feature type="binding site" evidence="15">
    <location>
        <begin position="305"/>
        <end position="311"/>
    </location>
    <ligand>
        <name>NADP(+)</name>
        <dbReference type="ChEBI" id="CHEBI:58349"/>
    </ligand>
</feature>
<sequence>MAHYFTESFDVADIQQFMRRALSLARKGIGKTSPNPAVGCVIVRNGEIIGQGWHRRAGTPHAEVHALRDAVGLAKGADVYVTLEPCSHFGKTPPCADALIEARVARVYVGMVDPNPKVAGRGIEKLRAAGIEVTIGVLEKECRVINRPFIKHVTTTLPFVTLKSAMTLDGKTATASCDSRWVTGEASRRLVHKLRGESDAIMVGIGTVLADDPQLTCRIRGGRDPQRVIIDSKLRTPLSAKVLTVDSGARTFIATIADDPAKIRAIEALGAEVLPCREKNGRVDLPDLMAKLGGRGIQSILLEGGAGLAGAMLDNQLIDRCLFFYAPKLVGGEGIGLFNGSGAGVMADAVPLGNIAVRRCGADIIVEGEPNYRCLPA</sequence>
<keyword evidence="10 13" id="KW-0521">NADP</keyword>
<accession>A0AAW4L3T6</accession>
<evidence type="ECO:0000256" key="7">
    <source>
        <dbReference type="ARBA" id="ARBA00022723"/>
    </source>
</evidence>
<feature type="binding site" evidence="15">
    <location>
        <position position="215"/>
    </location>
    <ligand>
        <name>substrate</name>
    </ligand>
</feature>
<dbReference type="GO" id="GO:0050661">
    <property type="term" value="F:NADP binding"/>
    <property type="evidence" value="ECO:0007669"/>
    <property type="project" value="InterPro"/>
</dbReference>
<dbReference type="InterPro" id="IPR016193">
    <property type="entry name" value="Cytidine_deaminase-like"/>
</dbReference>
<dbReference type="InterPro" id="IPR002734">
    <property type="entry name" value="RibDG_C"/>
</dbReference>
<evidence type="ECO:0000256" key="1">
    <source>
        <dbReference type="ARBA" id="ARBA00002151"/>
    </source>
</evidence>
<comment type="caution">
    <text evidence="18">The sequence shown here is derived from an EMBL/GenBank/DDBJ whole genome shotgun (WGS) entry which is preliminary data.</text>
</comment>
<dbReference type="PANTHER" id="PTHR38011:SF7">
    <property type="entry name" value="2,5-DIAMINO-6-RIBOSYLAMINO-4(3H)-PYRIMIDINONE 5'-PHOSPHATE REDUCTASE"/>
    <property type="match status" value="1"/>
</dbReference>
<evidence type="ECO:0000256" key="11">
    <source>
        <dbReference type="ARBA" id="ARBA00023002"/>
    </source>
</evidence>
<protein>
    <recommendedName>
        <fullName evidence="13">Riboflavin biosynthesis protein RibD</fullName>
    </recommendedName>
    <domain>
        <recommendedName>
            <fullName evidence="13">Diaminohydroxyphosphoribosylaminopyrimidine deaminase</fullName>
            <shortName evidence="13">DRAP deaminase</shortName>
            <ecNumber evidence="13">3.5.4.26</ecNumber>
        </recommendedName>
        <alternativeName>
            <fullName evidence="13">Riboflavin-specific deaminase</fullName>
        </alternativeName>
    </domain>
    <domain>
        <recommendedName>
            <fullName evidence="13">5-amino-6-(5-phosphoribosylamino)uracil reductase</fullName>
            <ecNumber evidence="13">1.1.1.193</ecNumber>
        </recommendedName>
        <alternativeName>
            <fullName evidence="13">HTP reductase</fullName>
        </alternativeName>
    </domain>
</protein>
<feature type="binding site" evidence="16">
    <location>
        <position position="86"/>
    </location>
    <ligand>
        <name>Zn(2+)</name>
        <dbReference type="ChEBI" id="CHEBI:29105"/>
        <note>catalytic</note>
    </ligand>
</feature>
<organism evidence="18 19">
    <name type="scientific">Geoanaerobacter pelophilus</name>
    <dbReference type="NCBI Taxonomy" id="60036"/>
    <lineage>
        <taxon>Bacteria</taxon>
        <taxon>Pseudomonadati</taxon>
        <taxon>Thermodesulfobacteriota</taxon>
        <taxon>Desulfuromonadia</taxon>
        <taxon>Geobacterales</taxon>
        <taxon>Geobacteraceae</taxon>
        <taxon>Geoanaerobacter</taxon>
    </lineage>
</organism>
<evidence type="ECO:0000313" key="19">
    <source>
        <dbReference type="Proteomes" id="UP000811899"/>
    </source>
</evidence>
<dbReference type="InterPro" id="IPR024072">
    <property type="entry name" value="DHFR-like_dom_sf"/>
</dbReference>
<dbReference type="GO" id="GO:0008835">
    <property type="term" value="F:diaminohydroxyphosphoribosylaminopyrimidine deaminase activity"/>
    <property type="evidence" value="ECO:0007669"/>
    <property type="project" value="UniProtKB-EC"/>
</dbReference>
<dbReference type="NCBIfam" id="TIGR00227">
    <property type="entry name" value="ribD_Cterm"/>
    <property type="match status" value="1"/>
</dbReference>
<dbReference type="InterPro" id="IPR002125">
    <property type="entry name" value="CMP_dCMP_dom"/>
</dbReference>
<dbReference type="InterPro" id="IPR016192">
    <property type="entry name" value="APOBEC/CMP_deaminase_Zn-bd"/>
</dbReference>
<name>A0AAW4L3T6_9BACT</name>
<evidence type="ECO:0000256" key="8">
    <source>
        <dbReference type="ARBA" id="ARBA00022801"/>
    </source>
</evidence>
<evidence type="ECO:0000256" key="4">
    <source>
        <dbReference type="ARBA" id="ARBA00005259"/>
    </source>
</evidence>
<feature type="active site" description="Proton donor" evidence="14">
    <location>
        <position position="63"/>
    </location>
</feature>
<evidence type="ECO:0000256" key="13">
    <source>
        <dbReference type="PIRNR" id="PIRNR006769"/>
    </source>
</evidence>
<comment type="function">
    <text evidence="1 13">Converts 2,5-diamino-6-(ribosylamino)-4(3h)-pyrimidinone 5'-phosphate into 5-amino-6-(ribosylamino)-2,4(1h,3h)-pyrimidinedione 5'-phosphate.</text>
</comment>
<comment type="pathway">
    <text evidence="3 13">Cofactor biosynthesis; riboflavin biosynthesis; 5-amino-6-(D-ribitylamino)uracil from GTP: step 3/4.</text>
</comment>
<feature type="binding site" evidence="15">
    <location>
        <position position="207"/>
    </location>
    <ligand>
        <name>NADP(+)</name>
        <dbReference type="ChEBI" id="CHEBI:58349"/>
    </ligand>
</feature>
<keyword evidence="19" id="KW-1185">Reference proteome</keyword>
<dbReference type="EC" id="3.5.4.26" evidence="13"/>
<feature type="binding site" evidence="16">
    <location>
        <position position="95"/>
    </location>
    <ligand>
        <name>Zn(2+)</name>
        <dbReference type="ChEBI" id="CHEBI:29105"/>
        <note>catalytic</note>
    </ligand>
</feature>
<feature type="binding site" evidence="15">
    <location>
        <position position="179"/>
    </location>
    <ligand>
        <name>substrate</name>
    </ligand>
</feature>
<evidence type="ECO:0000256" key="10">
    <source>
        <dbReference type="ARBA" id="ARBA00022857"/>
    </source>
</evidence>
<dbReference type="SUPFAM" id="SSF53597">
    <property type="entry name" value="Dihydrofolate reductase-like"/>
    <property type="match status" value="1"/>
</dbReference>
<evidence type="ECO:0000256" key="12">
    <source>
        <dbReference type="ARBA" id="ARBA00023268"/>
    </source>
</evidence>
<keyword evidence="8 13" id="KW-0378">Hydrolase</keyword>
<dbReference type="InterPro" id="IPR004794">
    <property type="entry name" value="Eubact_RibD"/>
</dbReference>
<dbReference type="PROSITE" id="PS51747">
    <property type="entry name" value="CYT_DCMP_DEAMINASES_2"/>
    <property type="match status" value="1"/>
</dbReference>
<dbReference type="GO" id="GO:0008270">
    <property type="term" value="F:zinc ion binding"/>
    <property type="evidence" value="ECO:0007669"/>
    <property type="project" value="InterPro"/>
</dbReference>
<dbReference type="GO" id="GO:0008703">
    <property type="term" value="F:5-amino-6-(5-phosphoribosylamino)uracil reductase activity"/>
    <property type="evidence" value="ECO:0007669"/>
    <property type="project" value="UniProtKB-EC"/>
</dbReference>
<evidence type="ECO:0000256" key="2">
    <source>
        <dbReference type="ARBA" id="ARBA00004882"/>
    </source>
</evidence>
<dbReference type="PANTHER" id="PTHR38011">
    <property type="entry name" value="DIHYDROFOLATE REDUCTASE FAMILY PROTEIN (AFU_ORTHOLOGUE AFUA_8G06820)"/>
    <property type="match status" value="1"/>
</dbReference>
<keyword evidence="6 13" id="KW-0686">Riboflavin biosynthesis</keyword>
<dbReference type="NCBIfam" id="TIGR00326">
    <property type="entry name" value="eubact_ribD"/>
    <property type="match status" value="1"/>
</dbReference>
<comment type="catalytic activity">
    <reaction evidence="13">
        <text>2,5-diamino-6-hydroxy-4-(5-phosphoribosylamino)-pyrimidine + H2O + H(+) = 5-amino-6-(5-phospho-D-ribosylamino)uracil + NH4(+)</text>
        <dbReference type="Rhea" id="RHEA:21868"/>
        <dbReference type="ChEBI" id="CHEBI:15377"/>
        <dbReference type="ChEBI" id="CHEBI:15378"/>
        <dbReference type="ChEBI" id="CHEBI:28938"/>
        <dbReference type="ChEBI" id="CHEBI:58453"/>
        <dbReference type="ChEBI" id="CHEBI:58614"/>
        <dbReference type="EC" id="3.5.4.26"/>
    </reaction>
</comment>
<dbReference type="GO" id="GO:0009231">
    <property type="term" value="P:riboflavin biosynthetic process"/>
    <property type="evidence" value="ECO:0007669"/>
    <property type="project" value="UniProtKB-KW"/>
</dbReference>
<evidence type="ECO:0000313" key="18">
    <source>
        <dbReference type="EMBL" id="MBT0665839.1"/>
    </source>
</evidence>
<proteinExistence type="inferred from homology"/>
<evidence type="ECO:0000256" key="5">
    <source>
        <dbReference type="ARBA" id="ARBA00007417"/>
    </source>
</evidence>
<dbReference type="Pfam" id="PF00383">
    <property type="entry name" value="dCMP_cyt_deam_1"/>
    <property type="match status" value="1"/>
</dbReference>
<dbReference type="EMBL" id="JAHCVJ010000007">
    <property type="protein sequence ID" value="MBT0665839.1"/>
    <property type="molecule type" value="Genomic_DNA"/>
</dbReference>
<feature type="binding site" evidence="15">
    <location>
        <position position="218"/>
    </location>
    <ligand>
        <name>substrate</name>
    </ligand>
</feature>
<feature type="binding site" evidence="15">
    <location>
        <position position="195"/>
    </location>
    <ligand>
        <name>NADP(+)</name>
        <dbReference type="ChEBI" id="CHEBI:58349"/>
    </ligand>
</feature>
<comment type="similarity">
    <text evidence="4 13">In the N-terminal section; belongs to the cytidine and deoxycytidylate deaminase family.</text>
</comment>
<dbReference type="CDD" id="cd01284">
    <property type="entry name" value="Riboflavin_deaminase-reductase"/>
    <property type="match status" value="1"/>
</dbReference>
<dbReference type="AlphaFoldDB" id="A0AAW4L3T6"/>
<evidence type="ECO:0000259" key="17">
    <source>
        <dbReference type="PROSITE" id="PS51747"/>
    </source>
</evidence>
<feature type="binding site" evidence="15">
    <location>
        <position position="181"/>
    </location>
    <ligand>
        <name>NADP(+)</name>
        <dbReference type="ChEBI" id="CHEBI:58349"/>
    </ligand>
</feature>
<dbReference type="Gene3D" id="3.40.430.10">
    <property type="entry name" value="Dihydrofolate Reductase, subunit A"/>
    <property type="match status" value="1"/>
</dbReference>
<keyword evidence="9 13" id="KW-0862">Zinc</keyword>
<dbReference type="FunFam" id="3.40.140.10:FF:000025">
    <property type="entry name" value="Riboflavin biosynthesis protein RibD"/>
    <property type="match status" value="1"/>
</dbReference>
<keyword evidence="11 13" id="KW-0560">Oxidoreductase</keyword>
<dbReference type="Proteomes" id="UP000811899">
    <property type="component" value="Unassembled WGS sequence"/>
</dbReference>